<dbReference type="PANTHER" id="PTHR33797">
    <property type="entry name" value="ORGANIC HYDROPEROXIDE RESISTANCE PROTEIN-LIKE"/>
    <property type="match status" value="1"/>
</dbReference>
<organism evidence="2 3">
    <name type="scientific">Enterococcus casseliflavus ATCC 12755</name>
    <dbReference type="NCBI Taxonomy" id="888066"/>
    <lineage>
        <taxon>Bacteria</taxon>
        <taxon>Bacillati</taxon>
        <taxon>Bacillota</taxon>
        <taxon>Bacilli</taxon>
        <taxon>Lactobacillales</taxon>
        <taxon>Enterococcaceae</taxon>
        <taxon>Enterococcus</taxon>
    </lineage>
</organism>
<dbReference type="HOGENOM" id="CLU_106355_2_1_9"/>
<dbReference type="Pfam" id="PF02566">
    <property type="entry name" value="OsmC"/>
    <property type="match status" value="1"/>
</dbReference>
<dbReference type="PANTHER" id="PTHR33797:SF2">
    <property type="entry name" value="ORGANIC HYDROPEROXIDE RESISTANCE PROTEIN-LIKE"/>
    <property type="match status" value="1"/>
</dbReference>
<dbReference type="InterPro" id="IPR019953">
    <property type="entry name" value="OHR"/>
</dbReference>
<comment type="similarity">
    <text evidence="1">Belongs to the OsmC/Ohr family.</text>
</comment>
<protein>
    <submittedName>
        <fullName evidence="2">Organic hydroperoxide resistance protein OhrB</fullName>
    </submittedName>
</protein>
<dbReference type="InterPro" id="IPR036102">
    <property type="entry name" value="OsmC/Ohrsf"/>
</dbReference>
<reference evidence="2 3" key="1">
    <citation type="submission" date="2011-01" db="EMBL/GenBank/DDBJ databases">
        <authorList>
            <person name="Muzny D."/>
            <person name="Qin X."/>
            <person name="Deng J."/>
            <person name="Jiang H."/>
            <person name="Liu Y."/>
            <person name="Qu J."/>
            <person name="Song X.-Z."/>
            <person name="Zhang L."/>
            <person name="Thornton R."/>
            <person name="Coyle M."/>
            <person name="Francisco L."/>
            <person name="Jackson L."/>
            <person name="Javaid M."/>
            <person name="Korchina V."/>
            <person name="Kovar C."/>
            <person name="Mata R."/>
            <person name="Mathew T."/>
            <person name="Ngo R."/>
            <person name="Nguyen L."/>
            <person name="Nguyen N."/>
            <person name="Okwuonu G."/>
            <person name="Ongeri F."/>
            <person name="Pham C."/>
            <person name="Simmons D."/>
            <person name="Wilczek-Boney K."/>
            <person name="Hale W."/>
            <person name="Jakkamsetti A."/>
            <person name="Pham P."/>
            <person name="Ruth R."/>
            <person name="San Lucas F."/>
            <person name="Warren J."/>
            <person name="Zhang J."/>
            <person name="Zhao Z."/>
            <person name="Zhou C."/>
            <person name="Zhu D."/>
            <person name="Lee S."/>
            <person name="Bess C."/>
            <person name="Blankenburg K."/>
            <person name="Forbes L."/>
            <person name="Fu Q."/>
            <person name="Gubbala S."/>
            <person name="Hirani K."/>
            <person name="Jayaseelan J.C."/>
            <person name="Lara F."/>
            <person name="Munidasa M."/>
            <person name="Palculict T."/>
            <person name="Patil S."/>
            <person name="Pu L.-L."/>
            <person name="Saada N."/>
            <person name="Tang L."/>
            <person name="Weissenberger G."/>
            <person name="Zhu Y."/>
            <person name="Hemphill L."/>
            <person name="Shang Y."/>
            <person name="Youmans B."/>
            <person name="Ayvaz T."/>
            <person name="Ross M."/>
            <person name="Santibanez J."/>
            <person name="Aqrawi P."/>
            <person name="Gross S."/>
            <person name="Joshi V."/>
            <person name="Fowler G."/>
            <person name="Nazareth L."/>
            <person name="Reid J."/>
            <person name="Worley K."/>
            <person name="Petrosino J."/>
            <person name="Highlander S."/>
            <person name="Gibbs R."/>
        </authorList>
    </citation>
    <scope>NUCLEOTIDE SEQUENCE [LARGE SCALE GENOMIC DNA]</scope>
    <source>
        <strain evidence="2 3">ATCC 12755</strain>
    </source>
</reference>
<dbReference type="Proteomes" id="UP000004835">
    <property type="component" value="Unassembled WGS sequence"/>
</dbReference>
<dbReference type="InterPro" id="IPR015946">
    <property type="entry name" value="KH_dom-like_a/b"/>
</dbReference>
<gene>
    <name evidence="2" type="primary">ohrB</name>
    <name evidence="2" type="ORF">HMPREF9087_1651</name>
</gene>
<evidence type="ECO:0000313" key="3">
    <source>
        <dbReference type="Proteomes" id="UP000004835"/>
    </source>
</evidence>
<dbReference type="AlphaFoldDB" id="F0EJJ8"/>
<name>F0EJJ8_ENTCA</name>
<dbReference type="NCBIfam" id="TIGR03561">
    <property type="entry name" value="organ_hyd_perox"/>
    <property type="match status" value="1"/>
</dbReference>
<comment type="caution">
    <text evidence="2">The sequence shown here is derived from an EMBL/GenBank/DDBJ whole genome shotgun (WGS) entry which is preliminary data.</text>
</comment>
<dbReference type="Gene3D" id="3.30.300.20">
    <property type="match status" value="1"/>
</dbReference>
<dbReference type="SUPFAM" id="SSF82784">
    <property type="entry name" value="OsmC-like"/>
    <property type="match status" value="1"/>
</dbReference>
<evidence type="ECO:0000256" key="1">
    <source>
        <dbReference type="ARBA" id="ARBA00007378"/>
    </source>
</evidence>
<evidence type="ECO:0000313" key="2">
    <source>
        <dbReference type="EMBL" id="EGC69731.1"/>
    </source>
</evidence>
<accession>F0EJJ8</accession>
<dbReference type="EMBL" id="AEWT01000011">
    <property type="protein sequence ID" value="EGC69731.1"/>
    <property type="molecule type" value="Genomic_DNA"/>
</dbReference>
<dbReference type="GO" id="GO:0006979">
    <property type="term" value="P:response to oxidative stress"/>
    <property type="evidence" value="ECO:0007669"/>
    <property type="project" value="InterPro"/>
</dbReference>
<sequence length="154" mass="16992">MSYREIVVTLEVGQKKKGRGSMKKQYETAMINRGGRVGEVEAPNGSFHLKIDKPGLHSEGTNPEQLFAAGYASCFNGAVQHMLKEHNIESESEVKARVSLYQHEDGSYQIGVILEVSLPGVEKAEAEKIAEEAHDFCPYSRATRGNIDVEVQVV</sequence>
<dbReference type="InterPro" id="IPR003718">
    <property type="entry name" value="OsmC/Ohr_fam"/>
</dbReference>
<proteinExistence type="inferred from homology"/>